<evidence type="ECO:0000256" key="1">
    <source>
        <dbReference type="ARBA" id="ARBA00010716"/>
    </source>
</evidence>
<feature type="domain" description="Amidohydrolase-related" evidence="9">
    <location>
        <begin position="70"/>
        <end position="375"/>
    </location>
</feature>
<feature type="binding site" evidence="7">
    <location>
        <begin position="319"/>
        <end position="321"/>
    </location>
    <ligand>
        <name>substrate</name>
    </ligand>
</feature>
<feature type="binding site" evidence="7">
    <location>
        <position position="152"/>
    </location>
    <ligand>
        <name>substrate</name>
    </ligand>
</feature>
<dbReference type="InterPro" id="IPR003764">
    <property type="entry name" value="GlcNAc_6-P_deAcase"/>
</dbReference>
<evidence type="ECO:0000313" key="10">
    <source>
        <dbReference type="EMBL" id="TDK26557.1"/>
    </source>
</evidence>
<keyword evidence="4 5" id="KW-0119">Carbohydrate metabolism</keyword>
<dbReference type="Pfam" id="PF01979">
    <property type="entry name" value="Amidohydro_1"/>
    <property type="match status" value="1"/>
</dbReference>
<protein>
    <submittedName>
        <fullName evidence="10">N-acetylglucosamine-6-phosphate deacetylase</fullName>
        <ecNumber evidence="10">3.5.1.25</ecNumber>
    </submittedName>
</protein>
<feature type="binding site" evidence="8">
    <location>
        <position position="228"/>
    </location>
    <ligand>
        <name>Zn(2+)</name>
        <dbReference type="ChEBI" id="CHEBI:29105"/>
    </ligand>
</feature>
<dbReference type="PIRSF" id="PIRSF038994">
    <property type="entry name" value="NagA"/>
    <property type="match status" value="1"/>
</dbReference>
<feature type="binding site" evidence="7">
    <location>
        <position position="239"/>
    </location>
    <ligand>
        <name>substrate</name>
    </ligand>
</feature>
<evidence type="ECO:0000256" key="8">
    <source>
        <dbReference type="PIRSR" id="PIRSR038994-3"/>
    </source>
</evidence>
<evidence type="ECO:0000256" key="5">
    <source>
        <dbReference type="PIRNR" id="PIRNR038994"/>
    </source>
</evidence>
<name>A0A4R5TZ61_9MICC</name>
<dbReference type="PANTHER" id="PTHR11113:SF14">
    <property type="entry name" value="N-ACETYLGLUCOSAMINE-6-PHOSPHATE DEACETYLASE"/>
    <property type="match status" value="1"/>
</dbReference>
<dbReference type="SUPFAM" id="SSF51338">
    <property type="entry name" value="Composite domain of metallo-dependent hydrolases"/>
    <property type="match status" value="1"/>
</dbReference>
<comment type="similarity">
    <text evidence="1 5">Belongs to the metallo-dependent hydrolases superfamily. NagA family.</text>
</comment>
<dbReference type="EC" id="3.5.1.25" evidence="10"/>
<dbReference type="InterPro" id="IPR006680">
    <property type="entry name" value="Amidohydro-rel"/>
</dbReference>
<evidence type="ECO:0000256" key="3">
    <source>
        <dbReference type="ARBA" id="ARBA00022801"/>
    </source>
</evidence>
<reference evidence="10 11" key="1">
    <citation type="submission" date="2019-03" db="EMBL/GenBank/DDBJ databases">
        <title>Arthrobacter sp. nov., an bacterium isolated from biocrust in Mu Us Desert.</title>
        <authorList>
            <person name="Lixiong L."/>
        </authorList>
    </citation>
    <scope>NUCLEOTIDE SEQUENCE [LARGE SCALE GENOMIC DNA]</scope>
    <source>
        <strain evidence="10 11">SLN-3</strain>
    </source>
</reference>
<feature type="binding site" evidence="8">
    <location>
        <position position="141"/>
    </location>
    <ligand>
        <name>Zn(2+)</name>
        <dbReference type="ChEBI" id="CHEBI:29105"/>
    </ligand>
</feature>
<dbReference type="InterPro" id="IPR032466">
    <property type="entry name" value="Metal_Hydrolase"/>
</dbReference>
<evidence type="ECO:0000256" key="6">
    <source>
        <dbReference type="PIRSR" id="PIRSR038994-1"/>
    </source>
</evidence>
<dbReference type="Gene3D" id="3.20.20.140">
    <property type="entry name" value="Metal-dependent hydrolases"/>
    <property type="match status" value="1"/>
</dbReference>
<evidence type="ECO:0000256" key="2">
    <source>
        <dbReference type="ARBA" id="ARBA00022723"/>
    </source>
</evidence>
<evidence type="ECO:0000259" key="9">
    <source>
        <dbReference type="Pfam" id="PF01979"/>
    </source>
</evidence>
<proteinExistence type="inferred from homology"/>
<dbReference type="RefSeq" id="WP_133402917.1">
    <property type="nucleotide sequence ID" value="NZ_SMTK01000002.1"/>
</dbReference>
<dbReference type="OrthoDB" id="9776488at2"/>
<keyword evidence="2 8" id="KW-0479">Metal-binding</keyword>
<dbReference type="Gene3D" id="2.30.40.10">
    <property type="entry name" value="Urease, subunit C, domain 1"/>
    <property type="match status" value="1"/>
</dbReference>
<feature type="binding site" evidence="7">
    <location>
        <position position="263"/>
    </location>
    <ligand>
        <name>substrate</name>
    </ligand>
</feature>
<dbReference type="GO" id="GO:0008448">
    <property type="term" value="F:N-acetylglucosamine-6-phosphate deacetylase activity"/>
    <property type="evidence" value="ECO:0007669"/>
    <property type="project" value="UniProtKB-EC"/>
</dbReference>
<feature type="binding site" evidence="8">
    <location>
        <position position="207"/>
    </location>
    <ligand>
        <name>Zn(2+)</name>
        <dbReference type="ChEBI" id="CHEBI:29105"/>
    </ligand>
</feature>
<comment type="cofactor">
    <cofactor evidence="8">
        <name>a divalent metal cation</name>
        <dbReference type="ChEBI" id="CHEBI:60240"/>
    </cofactor>
    <text evidence="8">Binds 1 divalent metal cation per subunit.</text>
</comment>
<dbReference type="GO" id="GO:0046872">
    <property type="term" value="F:metal ion binding"/>
    <property type="evidence" value="ECO:0007669"/>
    <property type="project" value="UniProtKB-KW"/>
</dbReference>
<dbReference type="InterPro" id="IPR011059">
    <property type="entry name" value="Metal-dep_hydrolase_composite"/>
</dbReference>
<accession>A0A4R5TZ61</accession>
<dbReference type="EMBL" id="SMTK01000002">
    <property type="protein sequence ID" value="TDK26557.1"/>
    <property type="molecule type" value="Genomic_DNA"/>
</dbReference>
<dbReference type="PANTHER" id="PTHR11113">
    <property type="entry name" value="N-ACETYLGLUCOSAMINE-6-PHOSPHATE DEACETYLASE"/>
    <property type="match status" value="1"/>
</dbReference>
<dbReference type="Proteomes" id="UP000295411">
    <property type="component" value="Unassembled WGS sequence"/>
</dbReference>
<dbReference type="NCBIfam" id="TIGR00221">
    <property type="entry name" value="nagA"/>
    <property type="match status" value="1"/>
</dbReference>
<gene>
    <name evidence="10" type="primary">nagA</name>
    <name evidence="10" type="ORF">E2F48_05040</name>
</gene>
<feature type="active site" description="Proton donor/acceptor" evidence="6">
    <location>
        <position position="285"/>
    </location>
</feature>
<sequence>MTFHPATQPLVLHSARRFTGTTLVPDAWLRVESGVVTDVGTGDSWRGLTVGAGTEGAGPEAGVLDAAGAYVAPGFVDLHCHGGGGASFEDGDISPALRVHRAAGTTSLLASLVTNPLPVLEASLRSLGAVRDPMLRGFHLEGPFLATSHCGAHRPDYLVAPTVEAVDRLVEAGGGSLVQVTMAPELDPDLAALRRFVHHGVRVAVGHTAADYETALRAFDAGASLLTHTFNAMEPLHHRKPGPIAAALDSPHVTLELIADGLHVHDPMVRLAFASAPGRVALITDAMAAAGAGDGQYTIGSLDVTVADGEARLAGNGSIAGSTLTLDAAVRRAVAAGVGAAEAVAAATLVPARALGLPGYGTTEVGARGGVVLLDEDLKVLRVLS</sequence>
<dbReference type="AlphaFoldDB" id="A0A4R5TZ61"/>
<evidence type="ECO:0000313" key="11">
    <source>
        <dbReference type="Proteomes" id="UP000295411"/>
    </source>
</evidence>
<evidence type="ECO:0000256" key="4">
    <source>
        <dbReference type="ARBA" id="ARBA00023277"/>
    </source>
</evidence>
<feature type="binding site" evidence="7">
    <location>
        <begin position="231"/>
        <end position="232"/>
    </location>
    <ligand>
        <name>substrate</name>
    </ligand>
</feature>
<keyword evidence="11" id="KW-1185">Reference proteome</keyword>
<dbReference type="GO" id="GO:0006046">
    <property type="term" value="P:N-acetylglucosamine catabolic process"/>
    <property type="evidence" value="ECO:0007669"/>
    <property type="project" value="TreeGrafter"/>
</dbReference>
<keyword evidence="3 5" id="KW-0378">Hydrolase</keyword>
<evidence type="ECO:0000256" key="7">
    <source>
        <dbReference type="PIRSR" id="PIRSR038994-2"/>
    </source>
</evidence>
<organism evidence="10 11">
    <name type="scientific">Arthrobacter crusticola</name>
    <dbReference type="NCBI Taxonomy" id="2547960"/>
    <lineage>
        <taxon>Bacteria</taxon>
        <taxon>Bacillati</taxon>
        <taxon>Actinomycetota</taxon>
        <taxon>Actinomycetes</taxon>
        <taxon>Micrococcales</taxon>
        <taxon>Micrococcaceae</taxon>
        <taxon>Arthrobacter</taxon>
    </lineage>
</organism>
<comment type="caution">
    <text evidence="10">The sequence shown here is derived from an EMBL/GenBank/DDBJ whole genome shotgun (WGS) entry which is preliminary data.</text>
</comment>
<dbReference type="SUPFAM" id="SSF51556">
    <property type="entry name" value="Metallo-dependent hydrolases"/>
    <property type="match status" value="1"/>
</dbReference>